<gene>
    <name evidence="1" type="ORF">LB452_13445</name>
</gene>
<keyword evidence="2" id="KW-1185">Reference proteome</keyword>
<dbReference type="Proteomes" id="UP001199314">
    <property type="component" value="Unassembled WGS sequence"/>
</dbReference>
<dbReference type="RefSeq" id="WP_224462249.1">
    <property type="nucleotide sequence ID" value="NZ_JAIQZE010000031.1"/>
</dbReference>
<sequence length="95" mass="10171">LLPESISPGAKTRIVGEIYRDLDSTLRGNSQLGKQLRDAFAAAAKDGANPGGDARVHQQAIVALMTGRARQALPAIAKRVINEWTHSVVAGNRER</sequence>
<evidence type="ECO:0000313" key="2">
    <source>
        <dbReference type="Proteomes" id="UP001199314"/>
    </source>
</evidence>
<evidence type="ECO:0000313" key="1">
    <source>
        <dbReference type="EMBL" id="MBZ9779922.1"/>
    </source>
</evidence>
<name>A0ABS7XLQ4_9FLAO</name>
<dbReference type="EMBL" id="JAIQZE010000031">
    <property type="protein sequence ID" value="MBZ9779922.1"/>
    <property type="molecule type" value="Genomic_DNA"/>
</dbReference>
<reference evidence="2" key="1">
    <citation type="submission" date="2023-07" db="EMBL/GenBank/DDBJ databases">
        <title>Novel species isolated from saline lakes on Tibetan Plateau.</title>
        <authorList>
            <person name="Lu H."/>
        </authorList>
    </citation>
    <scope>NUCLEOTIDE SEQUENCE [LARGE SCALE GENOMIC DNA]</scope>
    <source>
        <strain evidence="2">CAK8W</strain>
    </source>
</reference>
<feature type="non-terminal residue" evidence="1">
    <location>
        <position position="95"/>
    </location>
</feature>
<protein>
    <submittedName>
        <fullName evidence="1">Uncharacterized protein</fullName>
    </submittedName>
</protein>
<feature type="non-terminal residue" evidence="1">
    <location>
        <position position="1"/>
    </location>
</feature>
<proteinExistence type="predicted"/>
<comment type="caution">
    <text evidence="1">The sequence shown here is derived from an EMBL/GenBank/DDBJ whole genome shotgun (WGS) entry which is preliminary data.</text>
</comment>
<accession>A0ABS7XLQ4</accession>
<organism evidence="1 2">
    <name type="scientific">Psychroflexus longus</name>
    <dbReference type="NCBI Taxonomy" id="2873596"/>
    <lineage>
        <taxon>Bacteria</taxon>
        <taxon>Pseudomonadati</taxon>
        <taxon>Bacteroidota</taxon>
        <taxon>Flavobacteriia</taxon>
        <taxon>Flavobacteriales</taxon>
        <taxon>Flavobacteriaceae</taxon>
        <taxon>Psychroflexus</taxon>
    </lineage>
</organism>